<name>A0ACC3A3C6_9EURO</name>
<evidence type="ECO:0000313" key="2">
    <source>
        <dbReference type="Proteomes" id="UP001172386"/>
    </source>
</evidence>
<accession>A0ACC3A3C6</accession>
<dbReference type="EMBL" id="JAPDRQ010000114">
    <property type="protein sequence ID" value="KAJ9654708.1"/>
    <property type="molecule type" value="Genomic_DNA"/>
</dbReference>
<reference evidence="1" key="1">
    <citation type="submission" date="2022-10" db="EMBL/GenBank/DDBJ databases">
        <title>Culturing micro-colonial fungi from biological soil crusts in the Mojave desert and describing Neophaeococcomyces mojavensis, and introducing the new genera and species Taxawa tesnikishii.</title>
        <authorList>
            <person name="Kurbessoian T."/>
            <person name="Stajich J.E."/>
        </authorList>
    </citation>
    <scope>NUCLEOTIDE SEQUENCE</scope>
    <source>
        <strain evidence="1">JES_112</strain>
    </source>
</reference>
<keyword evidence="2" id="KW-1185">Reference proteome</keyword>
<sequence length="552" mass="62614">MPRDKRLNPDSTEDKKAIRRKKVRLNVQAYRQRKRTGAEAEGKGLRWIANTRWENKYDQRRRKGKLASSLQSGSPAEKSLSNPNWIHNVGNTAVTHGNVTTPSGLLISPSPARVYSSALFAMFPQRFLPTRISLPDWEDINALRTPCALWVTTAVKHASERNSGALSDIVKSVVLATIGMEKDSEDIKMYARRLYATGLAKTREHLQVITNGNQPESEKRILDLFLSCHAATVYELLVNGPMRDMLQHVLGIGLLIEHQRLLPNFPKHVGSSLLEEYRILEIHFCLLQRRLSTTSCLKSMATVADESITQVIVNSEIGLVGSLLDLADQILPLLVDLDTYSYQVSVTETQLDTIVQKASTLYFQLNAWSEFLCDQAFSTLSSSQSPVSNAHIEITHMIHYEYAFYYLYSLSYEMHAIETWIETIAAIDYRRDSGNTLLPKHSVEALPLRTQILSIAGNMLEVMPYFLQDDKGIIGRSTPIWPLEVVWSMLEKESERSKRDDAICELMPLSNELQHKLESNKETMVKYLKMCKVIAQSIHMYGLSLVVEREMV</sequence>
<gene>
    <name evidence="1" type="ORF">H2198_006298</name>
</gene>
<protein>
    <submittedName>
        <fullName evidence="1">Uncharacterized protein</fullName>
    </submittedName>
</protein>
<proteinExistence type="predicted"/>
<evidence type="ECO:0000313" key="1">
    <source>
        <dbReference type="EMBL" id="KAJ9654708.1"/>
    </source>
</evidence>
<dbReference type="Proteomes" id="UP001172386">
    <property type="component" value="Unassembled WGS sequence"/>
</dbReference>
<comment type="caution">
    <text evidence="1">The sequence shown here is derived from an EMBL/GenBank/DDBJ whole genome shotgun (WGS) entry which is preliminary data.</text>
</comment>
<organism evidence="1 2">
    <name type="scientific">Neophaeococcomyces mojaviensis</name>
    <dbReference type="NCBI Taxonomy" id="3383035"/>
    <lineage>
        <taxon>Eukaryota</taxon>
        <taxon>Fungi</taxon>
        <taxon>Dikarya</taxon>
        <taxon>Ascomycota</taxon>
        <taxon>Pezizomycotina</taxon>
        <taxon>Eurotiomycetes</taxon>
        <taxon>Chaetothyriomycetidae</taxon>
        <taxon>Chaetothyriales</taxon>
        <taxon>Chaetothyriales incertae sedis</taxon>
        <taxon>Neophaeococcomyces</taxon>
    </lineage>
</organism>